<dbReference type="InterPro" id="IPR036291">
    <property type="entry name" value="NAD(P)-bd_dom_sf"/>
</dbReference>
<dbReference type="SUPFAM" id="SSF52283">
    <property type="entry name" value="Formate/glycerate dehydrogenase catalytic domain-like"/>
    <property type="match status" value="1"/>
</dbReference>
<organism evidence="7 8">
    <name type="scientific">Enterococcus aquimarinus</name>
    <dbReference type="NCBI Taxonomy" id="328396"/>
    <lineage>
        <taxon>Bacteria</taxon>
        <taxon>Bacillati</taxon>
        <taxon>Bacillota</taxon>
        <taxon>Bacilli</taxon>
        <taxon>Lactobacillales</taxon>
        <taxon>Enterococcaceae</taxon>
        <taxon>Enterococcus</taxon>
    </lineage>
</organism>
<dbReference type="Pfam" id="PF00389">
    <property type="entry name" value="2-Hacid_dh"/>
    <property type="match status" value="1"/>
</dbReference>
<evidence type="ECO:0000256" key="4">
    <source>
        <dbReference type="RuleBase" id="RU003719"/>
    </source>
</evidence>
<feature type="domain" description="D-isomer specific 2-hydroxyacid dehydrogenase catalytic" evidence="5">
    <location>
        <begin position="11"/>
        <end position="310"/>
    </location>
</feature>
<sequence length="321" mass="35976">MESKIIYLVQELDARHQETLHQLAPNYEFRTQENPPTTSELPFVEMMLGWDPEIGKDILALEKSHLRWIQANSAGVDYLDLVTLREKGILLSNMSGIHAIPIAESVIGMLLARYRGIQTAIRAQTAKQWLPHTEITYDELNGKKMVIIGAGKIGQQLASIATALGVEVSGVNRSGRQLEHFATVYRQSDLCTHLNKFDIVVNILPLTNETHHFYNDAFFSQVKPGAQFINVGRGASVDTAAIIRALEEKQLSFVGLDVFETEPLEETSPLWTMENVMITPHIAGLVRHFQQKIMTIYEANLTSYLQTGTLARNEVDLTSGY</sequence>
<dbReference type="PANTHER" id="PTHR43333:SF1">
    <property type="entry name" value="D-ISOMER SPECIFIC 2-HYDROXYACID DEHYDROGENASE NAD-BINDING DOMAIN-CONTAINING PROTEIN"/>
    <property type="match status" value="1"/>
</dbReference>
<gene>
    <name evidence="7" type="ORF">RU93_GL001987</name>
</gene>
<keyword evidence="3" id="KW-0520">NAD</keyword>
<protein>
    <submittedName>
        <fullName evidence="7">D-isomer specific 2-hydroxyacid dehydrogenase</fullName>
    </submittedName>
</protein>
<evidence type="ECO:0000313" key="8">
    <source>
        <dbReference type="Proteomes" id="UP000182149"/>
    </source>
</evidence>
<dbReference type="CDD" id="cd12155">
    <property type="entry name" value="PGDH_1"/>
    <property type="match status" value="1"/>
</dbReference>
<evidence type="ECO:0000256" key="1">
    <source>
        <dbReference type="ARBA" id="ARBA00005854"/>
    </source>
</evidence>
<keyword evidence="2 4" id="KW-0560">Oxidoreductase</keyword>
<reference evidence="7 8" key="1">
    <citation type="submission" date="2014-12" db="EMBL/GenBank/DDBJ databases">
        <title>Draft genome sequences of 29 type strains of Enterococci.</title>
        <authorList>
            <person name="Zhong Z."/>
            <person name="Sun Z."/>
            <person name="Liu W."/>
            <person name="Zhang W."/>
            <person name="Zhang H."/>
        </authorList>
    </citation>
    <scope>NUCLEOTIDE SEQUENCE [LARGE SCALE GENOMIC DNA]</scope>
    <source>
        <strain evidence="7 8">DSM 17690</strain>
    </source>
</reference>
<dbReference type="GO" id="GO:0051287">
    <property type="term" value="F:NAD binding"/>
    <property type="evidence" value="ECO:0007669"/>
    <property type="project" value="InterPro"/>
</dbReference>
<dbReference type="Proteomes" id="UP000182149">
    <property type="component" value="Unassembled WGS sequence"/>
</dbReference>
<dbReference type="GO" id="GO:0016616">
    <property type="term" value="F:oxidoreductase activity, acting on the CH-OH group of donors, NAD or NADP as acceptor"/>
    <property type="evidence" value="ECO:0007669"/>
    <property type="project" value="InterPro"/>
</dbReference>
<keyword evidence="8" id="KW-1185">Reference proteome</keyword>
<dbReference type="Pfam" id="PF02826">
    <property type="entry name" value="2-Hacid_dh_C"/>
    <property type="match status" value="1"/>
</dbReference>
<evidence type="ECO:0000256" key="3">
    <source>
        <dbReference type="ARBA" id="ARBA00023027"/>
    </source>
</evidence>
<dbReference type="AlphaFoldDB" id="A0A1L8QTH8"/>
<dbReference type="SUPFAM" id="SSF51735">
    <property type="entry name" value="NAD(P)-binding Rossmann-fold domains"/>
    <property type="match status" value="1"/>
</dbReference>
<feature type="domain" description="D-isomer specific 2-hydroxyacid dehydrogenase NAD-binding" evidence="6">
    <location>
        <begin position="107"/>
        <end position="283"/>
    </location>
</feature>
<evidence type="ECO:0000259" key="5">
    <source>
        <dbReference type="Pfam" id="PF00389"/>
    </source>
</evidence>
<dbReference type="InterPro" id="IPR006139">
    <property type="entry name" value="D-isomer_2_OHA_DH_cat_dom"/>
</dbReference>
<dbReference type="Gene3D" id="3.40.50.720">
    <property type="entry name" value="NAD(P)-binding Rossmann-like Domain"/>
    <property type="match status" value="2"/>
</dbReference>
<dbReference type="InterPro" id="IPR006140">
    <property type="entry name" value="D-isomer_DH_NAD-bd"/>
</dbReference>
<dbReference type="EMBL" id="JXKD01000006">
    <property type="protein sequence ID" value="OJG10774.1"/>
    <property type="molecule type" value="Genomic_DNA"/>
</dbReference>
<evidence type="ECO:0000313" key="7">
    <source>
        <dbReference type="EMBL" id="OJG10774.1"/>
    </source>
</evidence>
<comment type="similarity">
    <text evidence="1 4">Belongs to the D-isomer specific 2-hydroxyacid dehydrogenase family.</text>
</comment>
<dbReference type="STRING" id="328396.RU93_GL001987"/>
<evidence type="ECO:0000259" key="6">
    <source>
        <dbReference type="Pfam" id="PF02826"/>
    </source>
</evidence>
<proteinExistence type="inferred from homology"/>
<dbReference type="RefSeq" id="WP_071874691.1">
    <property type="nucleotide sequence ID" value="NZ_JBHSHF010000021.1"/>
</dbReference>
<evidence type="ECO:0000256" key="2">
    <source>
        <dbReference type="ARBA" id="ARBA00023002"/>
    </source>
</evidence>
<name>A0A1L8QTH8_9ENTE</name>
<dbReference type="PANTHER" id="PTHR43333">
    <property type="entry name" value="2-HACID_DH_C DOMAIN-CONTAINING PROTEIN"/>
    <property type="match status" value="1"/>
</dbReference>
<comment type="caution">
    <text evidence="7">The sequence shown here is derived from an EMBL/GenBank/DDBJ whole genome shotgun (WGS) entry which is preliminary data.</text>
</comment>
<accession>A0A1L8QTH8</accession>